<proteinExistence type="inferred from homology"/>
<dbReference type="InterPro" id="IPR036291">
    <property type="entry name" value="NAD(P)-bd_dom_sf"/>
</dbReference>
<name>A0A327KTT9_9BRAD</name>
<evidence type="ECO:0000313" key="3">
    <source>
        <dbReference type="EMBL" id="RAI40845.1"/>
    </source>
</evidence>
<dbReference type="AlphaFoldDB" id="A0A327KTT9"/>
<dbReference type="PRINTS" id="PR00080">
    <property type="entry name" value="SDRFAMILY"/>
</dbReference>
<dbReference type="InterPro" id="IPR002347">
    <property type="entry name" value="SDR_fam"/>
</dbReference>
<comment type="caution">
    <text evidence="3">The sequence shown here is derived from an EMBL/GenBank/DDBJ whole genome shotgun (WGS) entry which is preliminary data.</text>
</comment>
<dbReference type="OrthoDB" id="9785826at2"/>
<dbReference type="CDD" id="cd05325">
    <property type="entry name" value="carb_red_sniffer_like_SDR_c"/>
    <property type="match status" value="1"/>
</dbReference>
<accession>A0A327KTT9</accession>
<dbReference type="SMART" id="SM00822">
    <property type="entry name" value="PKS_KR"/>
    <property type="match status" value="1"/>
</dbReference>
<dbReference type="InterPro" id="IPR052184">
    <property type="entry name" value="SDR_enzymes"/>
</dbReference>
<dbReference type="PANTHER" id="PTHR45458:SF1">
    <property type="entry name" value="SHORT CHAIN DEHYDROGENASE"/>
    <property type="match status" value="1"/>
</dbReference>
<dbReference type="PANTHER" id="PTHR45458">
    <property type="entry name" value="SHORT-CHAIN DEHYDROGENASE/REDUCTASE SDR"/>
    <property type="match status" value="1"/>
</dbReference>
<keyword evidence="4" id="KW-1185">Reference proteome</keyword>
<dbReference type="Pfam" id="PF00106">
    <property type="entry name" value="adh_short"/>
    <property type="match status" value="1"/>
</dbReference>
<sequence length="229" mass="23806">MTTFLITGASRGIGLGLVERLAARGDRVLACARDPAAPDLAALAARHPELITTHRLDVGDQDSVAKLAGSLDGQAIDVLINNAGVRGPDRQGALDMDFDGFAQTLAINTLAPLRVAQALLPNLRRGERPRIVTVSSIMGQLSGGGAGDVAYRTSKAAVNKVMQGLAAELRPMGIAVAVVHPGWVKTDMGGKGAALTVAQSTRGIVGVIDDLTIDKTGGFFNYDGKSLEW</sequence>
<gene>
    <name evidence="3" type="ORF">CH338_05005</name>
</gene>
<evidence type="ECO:0000313" key="4">
    <source>
        <dbReference type="Proteomes" id="UP000248863"/>
    </source>
</evidence>
<dbReference type="Gene3D" id="3.40.50.720">
    <property type="entry name" value="NAD(P)-binding Rossmann-like Domain"/>
    <property type="match status" value="1"/>
</dbReference>
<reference evidence="3 4" key="1">
    <citation type="submission" date="2017-07" db="EMBL/GenBank/DDBJ databases">
        <title>Draft Genome Sequences of Select Purple Nonsulfur Bacteria.</title>
        <authorList>
            <person name="Lasarre B."/>
            <person name="Mckinlay J.B."/>
        </authorList>
    </citation>
    <scope>NUCLEOTIDE SEQUENCE [LARGE SCALE GENOMIC DNA]</scope>
    <source>
        <strain evidence="3 4">DSM 11907</strain>
    </source>
</reference>
<dbReference type="RefSeq" id="WP_111355969.1">
    <property type="nucleotide sequence ID" value="NZ_NHSK01000308.1"/>
</dbReference>
<feature type="domain" description="Ketoreductase" evidence="2">
    <location>
        <begin position="2"/>
        <end position="187"/>
    </location>
</feature>
<comment type="similarity">
    <text evidence="1">Belongs to the short-chain dehydrogenases/reductases (SDR) family.</text>
</comment>
<dbReference type="SUPFAM" id="SSF51735">
    <property type="entry name" value="NAD(P)-binding Rossmann-fold domains"/>
    <property type="match status" value="1"/>
</dbReference>
<dbReference type="GO" id="GO:0016616">
    <property type="term" value="F:oxidoreductase activity, acting on the CH-OH group of donors, NAD or NADP as acceptor"/>
    <property type="evidence" value="ECO:0007669"/>
    <property type="project" value="TreeGrafter"/>
</dbReference>
<dbReference type="Proteomes" id="UP000248863">
    <property type="component" value="Unassembled WGS sequence"/>
</dbReference>
<evidence type="ECO:0000259" key="2">
    <source>
        <dbReference type="SMART" id="SM00822"/>
    </source>
</evidence>
<dbReference type="InterPro" id="IPR057326">
    <property type="entry name" value="KR_dom"/>
</dbReference>
<dbReference type="EMBL" id="NPEU01000031">
    <property type="protein sequence ID" value="RAI40845.1"/>
    <property type="molecule type" value="Genomic_DNA"/>
</dbReference>
<dbReference type="PRINTS" id="PR00081">
    <property type="entry name" value="GDHRDH"/>
</dbReference>
<evidence type="ECO:0000256" key="1">
    <source>
        <dbReference type="RuleBase" id="RU000363"/>
    </source>
</evidence>
<organism evidence="3 4">
    <name type="scientific">Rhodoplanes elegans</name>
    <dbReference type="NCBI Taxonomy" id="29408"/>
    <lineage>
        <taxon>Bacteria</taxon>
        <taxon>Pseudomonadati</taxon>
        <taxon>Pseudomonadota</taxon>
        <taxon>Alphaproteobacteria</taxon>
        <taxon>Hyphomicrobiales</taxon>
        <taxon>Nitrobacteraceae</taxon>
        <taxon>Rhodoplanes</taxon>
    </lineage>
</organism>
<protein>
    <submittedName>
        <fullName evidence="3">Short-chain dehydrogenase</fullName>
    </submittedName>
</protein>